<reference evidence="7 8" key="1">
    <citation type="submission" date="2019-02" db="EMBL/GenBank/DDBJ databases">
        <title>Deep-cultivation of Planctomycetes and their phenomic and genomic characterization uncovers novel biology.</title>
        <authorList>
            <person name="Wiegand S."/>
            <person name="Jogler M."/>
            <person name="Boedeker C."/>
            <person name="Pinto D."/>
            <person name="Vollmers J."/>
            <person name="Rivas-Marin E."/>
            <person name="Kohn T."/>
            <person name="Peeters S.H."/>
            <person name="Heuer A."/>
            <person name="Rast P."/>
            <person name="Oberbeckmann S."/>
            <person name="Bunk B."/>
            <person name="Jeske O."/>
            <person name="Meyerdierks A."/>
            <person name="Storesund J.E."/>
            <person name="Kallscheuer N."/>
            <person name="Luecker S."/>
            <person name="Lage O.M."/>
            <person name="Pohl T."/>
            <person name="Merkel B.J."/>
            <person name="Hornburger P."/>
            <person name="Mueller R.-W."/>
            <person name="Bruemmer F."/>
            <person name="Labrenz M."/>
            <person name="Spormann A.M."/>
            <person name="Op den Camp H."/>
            <person name="Overmann J."/>
            <person name="Amann R."/>
            <person name="Jetten M.S.M."/>
            <person name="Mascher T."/>
            <person name="Medema M.H."/>
            <person name="Devos D.P."/>
            <person name="Kaster A.-K."/>
            <person name="Ovreas L."/>
            <person name="Rohde M."/>
            <person name="Galperin M.Y."/>
            <person name="Jogler C."/>
        </authorList>
    </citation>
    <scope>NUCLEOTIDE SEQUENCE [LARGE SCALE GENOMIC DNA]</scope>
    <source>
        <strain evidence="7 8">Pan216</strain>
    </source>
</reference>
<evidence type="ECO:0000313" key="7">
    <source>
        <dbReference type="EMBL" id="QDU59460.1"/>
    </source>
</evidence>
<evidence type="ECO:0000256" key="5">
    <source>
        <dbReference type="HAMAP-Rule" id="MF_00514"/>
    </source>
</evidence>
<dbReference type="AlphaFoldDB" id="A0A518AXQ1"/>
<dbReference type="InterPro" id="IPR001706">
    <property type="entry name" value="Ribosomal_bL35"/>
</dbReference>
<dbReference type="Proteomes" id="UP000317093">
    <property type="component" value="Chromosome"/>
</dbReference>
<evidence type="ECO:0000256" key="4">
    <source>
        <dbReference type="ARBA" id="ARBA00071664"/>
    </source>
</evidence>
<organism evidence="7 8">
    <name type="scientific">Kolteria novifilia</name>
    <dbReference type="NCBI Taxonomy" id="2527975"/>
    <lineage>
        <taxon>Bacteria</taxon>
        <taxon>Pseudomonadati</taxon>
        <taxon>Planctomycetota</taxon>
        <taxon>Planctomycetia</taxon>
        <taxon>Kolteriales</taxon>
        <taxon>Kolteriaceae</taxon>
        <taxon>Kolteria</taxon>
    </lineage>
</organism>
<dbReference type="GO" id="GO:0003735">
    <property type="term" value="F:structural constituent of ribosome"/>
    <property type="evidence" value="ECO:0007669"/>
    <property type="project" value="InterPro"/>
</dbReference>
<dbReference type="Gene3D" id="4.10.410.60">
    <property type="match status" value="1"/>
</dbReference>
<dbReference type="PANTHER" id="PTHR33343:SF1">
    <property type="entry name" value="LARGE RIBOSOMAL SUBUNIT PROTEIN BL35M"/>
    <property type="match status" value="1"/>
</dbReference>
<dbReference type="GO" id="GO:0015934">
    <property type="term" value="C:large ribosomal subunit"/>
    <property type="evidence" value="ECO:0007669"/>
    <property type="project" value="TreeGrafter"/>
</dbReference>
<dbReference type="InterPro" id="IPR037229">
    <property type="entry name" value="Ribosomal_bL35_sf"/>
</dbReference>
<keyword evidence="3 5" id="KW-0687">Ribonucleoprotein</keyword>
<dbReference type="PANTHER" id="PTHR33343">
    <property type="entry name" value="54S RIBOSOMAL PROTEIN BL35M"/>
    <property type="match status" value="1"/>
</dbReference>
<evidence type="ECO:0000256" key="6">
    <source>
        <dbReference type="RuleBase" id="RU000568"/>
    </source>
</evidence>
<dbReference type="FunFam" id="4.10.410.60:FF:000001">
    <property type="entry name" value="50S ribosomal protein L35"/>
    <property type="match status" value="1"/>
</dbReference>
<dbReference type="Pfam" id="PF01632">
    <property type="entry name" value="Ribosomal_L35p"/>
    <property type="match status" value="1"/>
</dbReference>
<keyword evidence="8" id="KW-1185">Reference proteome</keyword>
<comment type="similarity">
    <text evidence="1 5 6">Belongs to the bacterial ribosomal protein bL35 family.</text>
</comment>
<gene>
    <name evidence="5 7" type="primary">rpmI</name>
    <name evidence="7" type="ORF">Pan216_02880</name>
</gene>
<evidence type="ECO:0000256" key="3">
    <source>
        <dbReference type="ARBA" id="ARBA00023274"/>
    </source>
</evidence>
<dbReference type="InterPro" id="IPR021137">
    <property type="entry name" value="Ribosomal_bL35-like"/>
</dbReference>
<dbReference type="GO" id="GO:0006412">
    <property type="term" value="P:translation"/>
    <property type="evidence" value="ECO:0007669"/>
    <property type="project" value="UniProtKB-UniRule"/>
</dbReference>
<dbReference type="RefSeq" id="WP_145253768.1">
    <property type="nucleotide sequence ID" value="NZ_CP036279.1"/>
</dbReference>
<protein>
    <recommendedName>
        <fullName evidence="4 5">Large ribosomal subunit protein bL35</fullName>
    </recommendedName>
</protein>
<evidence type="ECO:0000313" key="8">
    <source>
        <dbReference type="Proteomes" id="UP000317093"/>
    </source>
</evidence>
<dbReference type="InterPro" id="IPR018265">
    <property type="entry name" value="Ribosomal_bL35_CS"/>
</dbReference>
<dbReference type="KEGG" id="knv:Pan216_02880"/>
<dbReference type="OrthoDB" id="47476at2"/>
<sequence>MPKMKTNKSLTKRFKVTGTGKVVRHKCGKSHRMVSFTGKRVRQLRRTTTVGGLRAKKILRAMQAD</sequence>
<dbReference type="HAMAP" id="MF_00514">
    <property type="entry name" value="Ribosomal_bL35"/>
    <property type="match status" value="1"/>
</dbReference>
<proteinExistence type="inferred from homology"/>
<dbReference type="SUPFAM" id="SSF143034">
    <property type="entry name" value="L35p-like"/>
    <property type="match status" value="1"/>
</dbReference>
<dbReference type="PRINTS" id="PR00064">
    <property type="entry name" value="RIBOSOMALL35"/>
</dbReference>
<evidence type="ECO:0000256" key="1">
    <source>
        <dbReference type="ARBA" id="ARBA00006598"/>
    </source>
</evidence>
<accession>A0A518AXQ1</accession>
<keyword evidence="2 5" id="KW-0689">Ribosomal protein</keyword>
<name>A0A518AXQ1_9BACT</name>
<dbReference type="PROSITE" id="PS00936">
    <property type="entry name" value="RIBOSOMAL_L35"/>
    <property type="match status" value="1"/>
</dbReference>
<evidence type="ECO:0000256" key="2">
    <source>
        <dbReference type="ARBA" id="ARBA00022980"/>
    </source>
</evidence>
<dbReference type="NCBIfam" id="TIGR00001">
    <property type="entry name" value="rpmI_bact"/>
    <property type="match status" value="1"/>
</dbReference>
<dbReference type="EMBL" id="CP036279">
    <property type="protein sequence ID" value="QDU59460.1"/>
    <property type="molecule type" value="Genomic_DNA"/>
</dbReference>